<dbReference type="GeneID" id="56266851"/>
<feature type="domain" description="Sugar-binding" evidence="5">
    <location>
        <begin position="63"/>
        <end position="316"/>
    </location>
</feature>
<evidence type="ECO:0000256" key="1">
    <source>
        <dbReference type="ARBA" id="ARBA00010466"/>
    </source>
</evidence>
<dbReference type="PANTHER" id="PTHR34294:SF1">
    <property type="entry name" value="TRANSCRIPTIONAL REGULATOR LSRR"/>
    <property type="match status" value="1"/>
</dbReference>
<dbReference type="GO" id="GO:0003677">
    <property type="term" value="F:DNA binding"/>
    <property type="evidence" value="ECO:0007669"/>
    <property type="project" value="UniProtKB-KW"/>
</dbReference>
<reference evidence="6 7" key="1">
    <citation type="submission" date="2016-09" db="EMBL/GenBank/DDBJ databases">
        <title>Draft Genome Sequence of four Alteromonas macleodii strains isolated from copper coupons and grown long-term at elevated copper levels.</title>
        <authorList>
            <person name="Cusick K."/>
            <person name="Dale J."/>
            <person name="Little B."/>
            <person name="Biffinger J."/>
        </authorList>
    </citation>
    <scope>NUCLEOTIDE SEQUENCE [LARGE SCALE GENOMIC DNA]</scope>
    <source>
        <strain evidence="6 7">KCP01</strain>
    </source>
</reference>
<organism evidence="6 7">
    <name type="scientific">Alteromonas macleodii</name>
    <name type="common">Pseudoalteromonas macleodii</name>
    <dbReference type="NCBI Taxonomy" id="28108"/>
    <lineage>
        <taxon>Bacteria</taxon>
        <taxon>Pseudomonadati</taxon>
        <taxon>Pseudomonadota</taxon>
        <taxon>Gammaproteobacteria</taxon>
        <taxon>Alteromonadales</taxon>
        <taxon>Alteromonadaceae</taxon>
        <taxon>Alteromonas/Salinimonas group</taxon>
        <taxon>Alteromonas</taxon>
    </lineage>
</organism>
<gene>
    <name evidence="6" type="ORF">BFV95_1750</name>
</gene>
<keyword evidence="2" id="KW-0805">Transcription regulation</keyword>
<evidence type="ECO:0000256" key="4">
    <source>
        <dbReference type="ARBA" id="ARBA00023163"/>
    </source>
</evidence>
<dbReference type="InterPro" id="IPR037171">
    <property type="entry name" value="NagB/RpiA_transferase-like"/>
</dbReference>
<dbReference type="Gene3D" id="1.10.10.10">
    <property type="entry name" value="Winged helix-like DNA-binding domain superfamily/Winged helix DNA-binding domain"/>
    <property type="match status" value="1"/>
</dbReference>
<dbReference type="RefSeq" id="WP_014949236.1">
    <property type="nucleotide sequence ID" value="NZ_CP012202.1"/>
</dbReference>
<dbReference type="Gene3D" id="3.40.50.1360">
    <property type="match status" value="1"/>
</dbReference>
<dbReference type="InterPro" id="IPR007324">
    <property type="entry name" value="Sugar-bd_dom_put"/>
</dbReference>
<evidence type="ECO:0000313" key="6">
    <source>
        <dbReference type="EMBL" id="OES34422.1"/>
    </source>
</evidence>
<dbReference type="InterPro" id="IPR036388">
    <property type="entry name" value="WH-like_DNA-bd_sf"/>
</dbReference>
<protein>
    <submittedName>
        <fullName evidence="6">Sugar-binding domain protein</fullName>
    </submittedName>
</protein>
<accession>A0A1E7DIT3</accession>
<evidence type="ECO:0000256" key="2">
    <source>
        <dbReference type="ARBA" id="ARBA00023015"/>
    </source>
</evidence>
<dbReference type="AlphaFoldDB" id="A0A1E7DIT3"/>
<comment type="caution">
    <text evidence="6">The sequence shown here is derived from an EMBL/GenBank/DDBJ whole genome shotgun (WGS) entry which is preliminary data.</text>
</comment>
<dbReference type="GO" id="GO:0030246">
    <property type="term" value="F:carbohydrate binding"/>
    <property type="evidence" value="ECO:0007669"/>
    <property type="project" value="InterPro"/>
</dbReference>
<dbReference type="Pfam" id="PF04198">
    <property type="entry name" value="Sugar-bind"/>
    <property type="match status" value="1"/>
</dbReference>
<dbReference type="PANTHER" id="PTHR34294">
    <property type="entry name" value="TRANSCRIPTIONAL REGULATOR-RELATED"/>
    <property type="match status" value="1"/>
</dbReference>
<keyword evidence="3" id="KW-0238">DNA-binding</keyword>
<evidence type="ECO:0000313" key="7">
    <source>
        <dbReference type="Proteomes" id="UP000095392"/>
    </source>
</evidence>
<dbReference type="SUPFAM" id="SSF100950">
    <property type="entry name" value="NagB/RpiA/CoA transferase-like"/>
    <property type="match status" value="1"/>
</dbReference>
<name>A0A1E7DIT3_ALTMA</name>
<evidence type="ECO:0000259" key="5">
    <source>
        <dbReference type="Pfam" id="PF04198"/>
    </source>
</evidence>
<dbReference type="InterPro" id="IPR051054">
    <property type="entry name" value="SorC_transcr_regulators"/>
</dbReference>
<comment type="similarity">
    <text evidence="1">Belongs to the SorC transcriptional regulatory family.</text>
</comment>
<proteinExistence type="inferred from homology"/>
<keyword evidence="4" id="KW-0804">Transcription</keyword>
<dbReference type="EMBL" id="MIPY01000008">
    <property type="protein sequence ID" value="OES34422.1"/>
    <property type="molecule type" value="Genomic_DNA"/>
</dbReference>
<evidence type="ECO:0000256" key="3">
    <source>
        <dbReference type="ARBA" id="ARBA00023125"/>
    </source>
</evidence>
<sequence length="318" mass="34383">MSKKAQNELNKLDEAARAGWMYYVGGKTQDEIAKTLKTSRQSAQRLVALSMSEGLVKVRLEHPIARCMELAQGIKKKFGLTFCEVVPSVDDDPNSTLGLGQAGAAAIERALKFDAPQTIAFGTGRVLRACADELSILHCPQHKIVSLVGNIADNGEATRYDVAVHVADRVKAQHYPMPIPVIASSKLEREIWQQQQHISRIHTLAEQADISFVGIGNLGSVSPLYKDGFIDDDQLATLAESGASGEIISWIFNEEGALISCDINERVTSFKLKATPEKPVVGVAAGDNKLHAIRGALRSKLLNGLITTERTASALLTS</sequence>
<keyword evidence="7" id="KW-1185">Reference proteome</keyword>
<dbReference type="Proteomes" id="UP000095392">
    <property type="component" value="Unassembled WGS sequence"/>
</dbReference>